<sequence>MKPRIPKKISAKAEVVLCAYRAGQAKPHRTYQHKYLTLPITPWWRYLSKDDGTTWRLMSHETYNGEIKKYYGR</sequence>
<evidence type="ECO:0000313" key="2">
    <source>
        <dbReference type="EMBL" id="SUI81058.1"/>
    </source>
</evidence>
<proteinExistence type="predicted"/>
<organism evidence="2 3">
    <name type="scientific">Serratia quinivorans</name>
    <dbReference type="NCBI Taxonomy" id="137545"/>
    <lineage>
        <taxon>Bacteria</taxon>
        <taxon>Pseudomonadati</taxon>
        <taxon>Pseudomonadota</taxon>
        <taxon>Gammaproteobacteria</taxon>
        <taxon>Enterobacterales</taxon>
        <taxon>Yersiniaceae</taxon>
        <taxon>Serratia</taxon>
    </lineage>
</organism>
<name>A0A380AIY5_9GAMM</name>
<accession>A0A380AIY5</accession>
<dbReference type="Pfam" id="PF24732">
    <property type="entry name" value="ParE_like"/>
    <property type="match status" value="1"/>
</dbReference>
<dbReference type="AlphaFoldDB" id="A0A380AIY5"/>
<dbReference type="EMBL" id="UGYN01000002">
    <property type="protein sequence ID" value="SUI81058.1"/>
    <property type="molecule type" value="Genomic_DNA"/>
</dbReference>
<dbReference type="InterPro" id="IPR056925">
    <property type="entry name" value="ParE-like"/>
</dbReference>
<gene>
    <name evidence="2" type="ORF">NCTC11544_04236</name>
</gene>
<reference evidence="2 3" key="1">
    <citation type="submission" date="2018-06" db="EMBL/GenBank/DDBJ databases">
        <authorList>
            <consortium name="Pathogen Informatics"/>
            <person name="Doyle S."/>
        </authorList>
    </citation>
    <scope>NUCLEOTIDE SEQUENCE [LARGE SCALE GENOMIC DNA]</scope>
    <source>
        <strain evidence="2 3">NCTC11544</strain>
    </source>
</reference>
<feature type="domain" description="ParE-like toxin" evidence="1">
    <location>
        <begin position="7"/>
        <end position="64"/>
    </location>
</feature>
<protein>
    <recommendedName>
        <fullName evidence="1">ParE-like toxin domain-containing protein</fullName>
    </recommendedName>
</protein>
<evidence type="ECO:0000313" key="3">
    <source>
        <dbReference type="Proteomes" id="UP000255529"/>
    </source>
</evidence>
<evidence type="ECO:0000259" key="1">
    <source>
        <dbReference type="Pfam" id="PF24732"/>
    </source>
</evidence>
<dbReference type="Proteomes" id="UP000255529">
    <property type="component" value="Unassembled WGS sequence"/>
</dbReference>